<evidence type="ECO:0008006" key="5">
    <source>
        <dbReference type="Google" id="ProtNLM"/>
    </source>
</evidence>
<reference evidence="3 4" key="1">
    <citation type="submission" date="2019-07" db="EMBL/GenBank/DDBJ databases">
        <title>complete genome sequencing of Ornithinimicrobium sp. H23M54.</title>
        <authorList>
            <person name="Bae J.-W."/>
            <person name="Lee S.-Y."/>
        </authorList>
    </citation>
    <scope>NUCLEOTIDE SEQUENCE [LARGE SCALE GENOMIC DNA]</scope>
    <source>
        <strain evidence="3 4">H23M54</strain>
    </source>
</reference>
<proteinExistence type="predicted"/>
<feature type="region of interest" description="Disordered" evidence="1">
    <location>
        <begin position="24"/>
        <end position="43"/>
    </location>
</feature>
<dbReference type="PROSITE" id="PS51257">
    <property type="entry name" value="PROKAR_LIPOPROTEIN"/>
    <property type="match status" value="1"/>
</dbReference>
<dbReference type="PROSITE" id="PS00430">
    <property type="entry name" value="TONB_DEPENDENT_REC_1"/>
    <property type="match status" value="1"/>
</dbReference>
<dbReference type="KEGG" id="orz:FNH13_09355"/>
<dbReference type="InterPro" id="IPR010916">
    <property type="entry name" value="TonB_box_CS"/>
</dbReference>
<protein>
    <recommendedName>
        <fullName evidence="5">Secreted protein</fullName>
    </recommendedName>
</protein>
<feature type="chain" id="PRO_5038466318" description="Secreted protein" evidence="2">
    <location>
        <begin position="20"/>
        <end position="102"/>
    </location>
</feature>
<evidence type="ECO:0000256" key="1">
    <source>
        <dbReference type="SAM" id="MobiDB-lite"/>
    </source>
</evidence>
<dbReference type="EMBL" id="CP041616">
    <property type="protein sequence ID" value="QDO88520.1"/>
    <property type="molecule type" value="Genomic_DNA"/>
</dbReference>
<evidence type="ECO:0000256" key="2">
    <source>
        <dbReference type="SAM" id="SignalP"/>
    </source>
</evidence>
<dbReference type="Proteomes" id="UP000315395">
    <property type="component" value="Chromosome"/>
</dbReference>
<name>A0A516GAW1_9MICO</name>
<gene>
    <name evidence="3" type="ORF">FNH13_09355</name>
</gene>
<sequence>MVANRTVVAAYAVLVAALAACTSEPPDEAAGVSATGVSHEQQMREMAEEFGVTDPPEVEVVREVSPDESVIVVAACMEDAGWHSEVVDGAAGYDYRAEPAAR</sequence>
<accession>A0A516GAW1</accession>
<keyword evidence="4" id="KW-1185">Reference proteome</keyword>
<dbReference type="RefSeq" id="WP_143783198.1">
    <property type="nucleotide sequence ID" value="NZ_CP041616.1"/>
</dbReference>
<organism evidence="3 4">
    <name type="scientific">Ornithinimicrobium ciconiae</name>
    <dbReference type="NCBI Taxonomy" id="2594265"/>
    <lineage>
        <taxon>Bacteria</taxon>
        <taxon>Bacillati</taxon>
        <taxon>Actinomycetota</taxon>
        <taxon>Actinomycetes</taxon>
        <taxon>Micrococcales</taxon>
        <taxon>Ornithinimicrobiaceae</taxon>
        <taxon>Ornithinimicrobium</taxon>
    </lineage>
</organism>
<feature type="signal peptide" evidence="2">
    <location>
        <begin position="1"/>
        <end position="19"/>
    </location>
</feature>
<dbReference type="AlphaFoldDB" id="A0A516GAW1"/>
<evidence type="ECO:0000313" key="3">
    <source>
        <dbReference type="EMBL" id="QDO88520.1"/>
    </source>
</evidence>
<keyword evidence="2" id="KW-0732">Signal</keyword>
<evidence type="ECO:0000313" key="4">
    <source>
        <dbReference type="Proteomes" id="UP000315395"/>
    </source>
</evidence>